<protein>
    <recommendedName>
        <fullName evidence="4">HdeD family acid-resistance protein</fullName>
    </recommendedName>
</protein>
<feature type="transmembrane region" description="Helical" evidence="1">
    <location>
        <begin position="151"/>
        <end position="171"/>
    </location>
</feature>
<dbReference type="PANTHER" id="PTHR34989:SF1">
    <property type="entry name" value="PROTEIN HDED"/>
    <property type="match status" value="1"/>
</dbReference>
<dbReference type="Pfam" id="PF03729">
    <property type="entry name" value="DUF308"/>
    <property type="match status" value="1"/>
</dbReference>
<feature type="transmembrane region" description="Helical" evidence="1">
    <location>
        <begin position="66"/>
        <end position="85"/>
    </location>
</feature>
<accession>A0A512RDT7</accession>
<evidence type="ECO:0000313" key="3">
    <source>
        <dbReference type="Proteomes" id="UP000321436"/>
    </source>
</evidence>
<keyword evidence="1" id="KW-0472">Membrane</keyword>
<feature type="transmembrane region" description="Helical" evidence="1">
    <location>
        <begin position="124"/>
        <end position="145"/>
    </location>
</feature>
<dbReference type="Proteomes" id="UP000321436">
    <property type="component" value="Unassembled WGS sequence"/>
</dbReference>
<sequence length="179" mass="19986">MIQHLAKYWWLFVLRGVMAVIFAILAFIWPALTLSVLVVFLGAYLFVDGLFSLVHGFRIMKRDSHWWVLVLEGLLGIAAGLVALFMPGITVVFLVTLIALWSVVTGILEIVLAIRLRKELKNEWMLVVAGIFSIAFGIVLFAQPLAGVVVIAWWLGIYALLFGFLLILAGMRLKKTITS</sequence>
<organism evidence="2 3">
    <name type="scientific">Chitinophaga cymbidii</name>
    <dbReference type="NCBI Taxonomy" id="1096750"/>
    <lineage>
        <taxon>Bacteria</taxon>
        <taxon>Pseudomonadati</taxon>
        <taxon>Bacteroidota</taxon>
        <taxon>Chitinophagia</taxon>
        <taxon>Chitinophagales</taxon>
        <taxon>Chitinophagaceae</taxon>
        <taxon>Chitinophaga</taxon>
    </lineage>
</organism>
<feature type="transmembrane region" description="Helical" evidence="1">
    <location>
        <begin position="9"/>
        <end position="29"/>
    </location>
</feature>
<proteinExistence type="predicted"/>
<keyword evidence="1" id="KW-0812">Transmembrane</keyword>
<keyword evidence="3" id="KW-1185">Reference proteome</keyword>
<dbReference type="InterPro" id="IPR005325">
    <property type="entry name" value="DUF308_memb"/>
</dbReference>
<feature type="transmembrane region" description="Helical" evidence="1">
    <location>
        <begin position="35"/>
        <end position="54"/>
    </location>
</feature>
<dbReference type="AlphaFoldDB" id="A0A512RDT7"/>
<feature type="transmembrane region" description="Helical" evidence="1">
    <location>
        <begin position="91"/>
        <end position="112"/>
    </location>
</feature>
<evidence type="ECO:0008006" key="4">
    <source>
        <dbReference type="Google" id="ProtNLM"/>
    </source>
</evidence>
<dbReference type="GO" id="GO:0005886">
    <property type="term" value="C:plasma membrane"/>
    <property type="evidence" value="ECO:0007669"/>
    <property type="project" value="TreeGrafter"/>
</dbReference>
<dbReference type="EMBL" id="BKAU01000001">
    <property type="protein sequence ID" value="GEP93868.1"/>
    <property type="molecule type" value="Genomic_DNA"/>
</dbReference>
<reference evidence="2 3" key="1">
    <citation type="submission" date="2019-07" db="EMBL/GenBank/DDBJ databases">
        <title>Whole genome shotgun sequence of Chitinophaga cymbidii NBRC 109752.</title>
        <authorList>
            <person name="Hosoyama A."/>
            <person name="Uohara A."/>
            <person name="Ohji S."/>
            <person name="Ichikawa N."/>
        </authorList>
    </citation>
    <scope>NUCLEOTIDE SEQUENCE [LARGE SCALE GENOMIC DNA]</scope>
    <source>
        <strain evidence="2 3">NBRC 109752</strain>
    </source>
</reference>
<dbReference type="InterPro" id="IPR052712">
    <property type="entry name" value="Acid_resist_chaperone_HdeD"/>
</dbReference>
<keyword evidence="1" id="KW-1133">Transmembrane helix</keyword>
<name>A0A512RDT7_9BACT</name>
<dbReference type="OrthoDB" id="7059775at2"/>
<dbReference type="RefSeq" id="WP_146857374.1">
    <property type="nucleotide sequence ID" value="NZ_BKAU01000001.1"/>
</dbReference>
<gene>
    <name evidence="2" type="ORF">CCY01nite_01280</name>
</gene>
<evidence type="ECO:0000256" key="1">
    <source>
        <dbReference type="SAM" id="Phobius"/>
    </source>
</evidence>
<comment type="caution">
    <text evidence="2">The sequence shown here is derived from an EMBL/GenBank/DDBJ whole genome shotgun (WGS) entry which is preliminary data.</text>
</comment>
<dbReference type="PANTHER" id="PTHR34989">
    <property type="entry name" value="PROTEIN HDED"/>
    <property type="match status" value="1"/>
</dbReference>
<evidence type="ECO:0000313" key="2">
    <source>
        <dbReference type="EMBL" id="GEP93868.1"/>
    </source>
</evidence>